<accession>A0A1H9Y970</accession>
<keyword evidence="3" id="KW-1185">Reference proteome</keyword>
<reference evidence="3" key="1">
    <citation type="submission" date="2016-10" db="EMBL/GenBank/DDBJ databases">
        <authorList>
            <person name="Varghese N."/>
            <person name="Submissions S."/>
        </authorList>
    </citation>
    <scope>NUCLEOTIDE SEQUENCE [LARGE SCALE GENOMIC DNA]</scope>
    <source>
        <strain evidence="3">CGMCC 1.6489</strain>
    </source>
</reference>
<evidence type="ECO:0000313" key="2">
    <source>
        <dbReference type="EMBL" id="SES65376.1"/>
    </source>
</evidence>
<dbReference type="AlphaFoldDB" id="A0A1H9Y970"/>
<keyword evidence="1" id="KW-1133">Transmembrane helix</keyword>
<feature type="transmembrane region" description="Helical" evidence="1">
    <location>
        <begin position="6"/>
        <end position="29"/>
    </location>
</feature>
<dbReference type="PIRSF" id="PIRSF003203">
    <property type="entry name" value="AzlD"/>
    <property type="match status" value="1"/>
</dbReference>
<dbReference type="STRING" id="430453.SAMN04487962_10133"/>
<keyword evidence="1" id="KW-0472">Membrane</keyword>
<dbReference type="OrthoDB" id="5324916at2"/>
<feature type="transmembrane region" description="Helical" evidence="1">
    <location>
        <begin position="41"/>
        <end position="59"/>
    </location>
</feature>
<proteinExistence type="predicted"/>
<evidence type="ECO:0000256" key="1">
    <source>
        <dbReference type="SAM" id="Phobius"/>
    </source>
</evidence>
<dbReference type="EMBL" id="FOHZ01000001">
    <property type="protein sequence ID" value="SES65376.1"/>
    <property type="molecule type" value="Genomic_DNA"/>
</dbReference>
<dbReference type="RefSeq" id="WP_091848217.1">
    <property type="nucleotide sequence ID" value="NZ_FOHZ01000001.1"/>
</dbReference>
<protein>
    <submittedName>
        <fullName evidence="2">Branched-chain amino acid transport protein AzlD</fullName>
    </submittedName>
</protein>
<dbReference type="Proteomes" id="UP000198762">
    <property type="component" value="Unassembled WGS sequence"/>
</dbReference>
<dbReference type="InterPro" id="IPR008407">
    <property type="entry name" value="Brnchd-chn_aa_trnsp_AzlD"/>
</dbReference>
<evidence type="ECO:0000313" key="3">
    <source>
        <dbReference type="Proteomes" id="UP000198762"/>
    </source>
</evidence>
<organism evidence="2 3">
    <name type="scientific">Marinobacter segnicrescens</name>
    <dbReference type="NCBI Taxonomy" id="430453"/>
    <lineage>
        <taxon>Bacteria</taxon>
        <taxon>Pseudomonadati</taxon>
        <taxon>Pseudomonadota</taxon>
        <taxon>Gammaproteobacteria</taxon>
        <taxon>Pseudomonadales</taxon>
        <taxon>Marinobacteraceae</taxon>
        <taxon>Marinobacter</taxon>
    </lineage>
</organism>
<keyword evidence="1" id="KW-0812">Transmembrane</keyword>
<dbReference type="Pfam" id="PF05437">
    <property type="entry name" value="AzlD"/>
    <property type="match status" value="1"/>
</dbReference>
<sequence>MDNTTYILAFIAVATVATFMTRVIPFLFLSRHHEHPLLLHIGRYLPAAVMALLVLVFLLRSANWTAPAFGADALIPSLVVILLHLWRRNALLSIVAGTAVYMAIQQTSVFTL</sequence>
<gene>
    <name evidence="2" type="ORF">SAMN04487962_10133</name>
</gene>
<name>A0A1H9Y970_9GAMM</name>
<feature type="transmembrane region" description="Helical" evidence="1">
    <location>
        <begin position="65"/>
        <end position="86"/>
    </location>
</feature>